<dbReference type="AlphaFoldDB" id="A0A672FAT4"/>
<dbReference type="OMA" id="GFNVVEC"/>
<dbReference type="SUPFAM" id="SSF49265">
    <property type="entry name" value="Fibronectin type III"/>
    <property type="match status" value="4"/>
</dbReference>
<proteinExistence type="predicted"/>
<feature type="domain" description="Fibronectin type-III" evidence="1">
    <location>
        <begin position="420"/>
        <end position="505"/>
    </location>
</feature>
<accession>A0A672FAT4</accession>
<dbReference type="Ensembl" id="ENSSFAT00005001306.1">
    <property type="protein sequence ID" value="ENSSFAP00005001240.1"/>
    <property type="gene ID" value="ENSSFAG00005000882.1"/>
</dbReference>
<reference evidence="2" key="3">
    <citation type="submission" date="2025-09" db="UniProtKB">
        <authorList>
            <consortium name="Ensembl"/>
        </authorList>
    </citation>
    <scope>IDENTIFICATION</scope>
</reference>
<organism evidence="2 3">
    <name type="scientific">Salarias fasciatus</name>
    <name type="common">Jewelled blenny</name>
    <name type="synonym">Blennius fasciatus</name>
    <dbReference type="NCBI Taxonomy" id="181472"/>
    <lineage>
        <taxon>Eukaryota</taxon>
        <taxon>Metazoa</taxon>
        <taxon>Chordata</taxon>
        <taxon>Craniata</taxon>
        <taxon>Vertebrata</taxon>
        <taxon>Euteleostomi</taxon>
        <taxon>Actinopterygii</taxon>
        <taxon>Neopterygii</taxon>
        <taxon>Teleostei</taxon>
        <taxon>Neoteleostei</taxon>
        <taxon>Acanthomorphata</taxon>
        <taxon>Ovalentaria</taxon>
        <taxon>Blenniimorphae</taxon>
        <taxon>Blenniiformes</taxon>
        <taxon>Blennioidei</taxon>
        <taxon>Blenniidae</taxon>
        <taxon>Salariinae</taxon>
        <taxon>Salarias</taxon>
    </lineage>
</organism>
<reference evidence="2" key="1">
    <citation type="submission" date="2019-06" db="EMBL/GenBank/DDBJ databases">
        <authorList>
            <consortium name="Wellcome Sanger Institute Data Sharing"/>
        </authorList>
    </citation>
    <scope>NUCLEOTIDE SEQUENCE [LARGE SCALE GENOMIC DNA]</scope>
</reference>
<dbReference type="InterPro" id="IPR003961">
    <property type="entry name" value="FN3_dom"/>
</dbReference>
<reference evidence="2" key="2">
    <citation type="submission" date="2025-08" db="UniProtKB">
        <authorList>
            <consortium name="Ensembl"/>
        </authorList>
    </citation>
    <scope>IDENTIFICATION</scope>
</reference>
<keyword evidence="3" id="KW-1185">Reference proteome</keyword>
<name>A0A672FAT4_SALFA</name>
<dbReference type="Proteomes" id="UP000472267">
    <property type="component" value="Chromosome 18"/>
</dbReference>
<evidence type="ECO:0000313" key="2">
    <source>
        <dbReference type="Ensembl" id="ENSSFAP00005001240.1"/>
    </source>
</evidence>
<evidence type="ECO:0000313" key="3">
    <source>
        <dbReference type="Proteomes" id="UP000472267"/>
    </source>
</evidence>
<dbReference type="SMART" id="SM00060">
    <property type="entry name" value="FN3"/>
    <property type="match status" value="5"/>
</dbReference>
<protein>
    <submittedName>
        <fullName evidence="2">Fibronectin type III domain containing 7a</fullName>
    </submittedName>
</protein>
<dbReference type="Pfam" id="PF00041">
    <property type="entry name" value="fn3"/>
    <property type="match status" value="1"/>
</dbReference>
<feature type="domain" description="Fibronectin type-III" evidence="1">
    <location>
        <begin position="7"/>
        <end position="96"/>
    </location>
</feature>
<sequence length="681" mass="73918">MLESLLPPEVPSIDQAYSKNSDSVTVEFPLVSGASGYILRAESKSGDFFLETNVSTSPGTIEQLQPYTDYLLSVMSVNSGGRSQPSYPTEARTAVMAPQMNTSSPSNTTILVTWPSVENAVLYTLCIIREDSSTRHKLNTTDTAGTAWDSEGRAGDDLTVCQITRPKPPNLTMVRVNQGRSLSLSVHWATVHGASYYIASTSDGLNCSTDYSLCYINPVKCGQNHTVRVEAYNRAGPSGPSEPRQYKTCGCTHTRTHTQFSPLVSMSSVSQADHYVTFIKRDDGTEKSCNTTDTACWFFCMCGYTYFTSVFPYNEAGSSIFSPVRNYTTIPCCPQNVSVQLLSTETVEIMWSPVRGAELYETTAASRTTDTIHCNDTSPVCALSDLECDTVFNMTVTPCSELRGCNHTCKAHSVQTAPCAPEILNITQTNSSTYTVYLSSPNSHMAVYNVTATERLHSQRCQSRRSSCQFTRLSCGSTYQVTAVALTAVGSSLPGYSKTLETGPCCPTAINVTQVTQAMSNVTWSPSRGARSFIATLTSPRGHAKCHTLDTHCVMGCITCSTNYSVRLEAVSSTGHKSECTYQGFSSSPCCPTGIKLAPQANSTLRVWWRSLGPRVHRHVVDLYGTTKNYTCGAAPAGMSCDIHDVVCGVYTATVVPVEPRGAKVHFCQPRTFSGGSRGRR</sequence>
<evidence type="ECO:0000259" key="1">
    <source>
        <dbReference type="PROSITE" id="PS50853"/>
    </source>
</evidence>
<dbReference type="PROSITE" id="PS50853">
    <property type="entry name" value="FN3"/>
    <property type="match status" value="2"/>
</dbReference>
<dbReference type="InterPro" id="IPR013783">
    <property type="entry name" value="Ig-like_fold"/>
</dbReference>
<dbReference type="CDD" id="cd00063">
    <property type="entry name" value="FN3"/>
    <property type="match status" value="1"/>
</dbReference>
<dbReference type="InterPro" id="IPR036116">
    <property type="entry name" value="FN3_sf"/>
</dbReference>
<dbReference type="PANTHER" id="PTHR47135:SF1">
    <property type="entry name" value="FIBRONECTIN TYPE III DOMAIN-CONTAINING PROTEIN 7"/>
    <property type="match status" value="1"/>
</dbReference>
<dbReference type="PANTHER" id="PTHR47135">
    <property type="entry name" value="FIBRONECTIN TYPE III DOMAIN-CONTAINING PROTEIN 7"/>
    <property type="match status" value="1"/>
</dbReference>
<dbReference type="Gene3D" id="2.60.40.10">
    <property type="entry name" value="Immunoglobulins"/>
    <property type="match status" value="2"/>
</dbReference>